<comment type="caution">
    <text evidence="2">The sequence shown here is derived from an EMBL/GenBank/DDBJ whole genome shotgun (WGS) entry which is preliminary data.</text>
</comment>
<protein>
    <recommendedName>
        <fullName evidence="1">DUF7730 domain-containing protein</fullName>
    </recommendedName>
</protein>
<sequence>MRASLGRWFRWRIHRGAERNAETQQPAPPAPGEVFAPYVPETSEAVPALPAERPRLLTPSSSRDDLCASAEGATAQSGFFRNLPFEIRRQILVEAFGGHIVHMDLSFDYPELPLDQLDDSFRHVSNHGNRNRDTTLEHRQETLRYNVNNAMPKRWIWRSSDCHRNPPWNSRSEIQPRYQNSAINAAEDRCRFGGVEGYFCQLWPGESPHKCSVGAMGWLLSCRKAQGGAQLTFENYRYLEGIDVLYGTNTIHSASKQMLLHLDKLLLPQRLANIRSVELVWFFKPYRAHSPQGPLDDLPTFYEFLAKIPATFPNVRSFYMALHGDITPMTDRNGRRVYMDDAESIEITDREVMAPIDAMVGKLRQLDDCTIALSSLEYERRRKRAVDAVDTVVYQVHLGDWQERHWRVRKDEMGYSQGYWVQLGHRELGRVHMCRFGEPNLDLDPPEDNVLFQPWYLPGEYRHLRM</sequence>
<accession>A0AA35M5Z2</accession>
<dbReference type="PANTHER" id="PTHR38790">
    <property type="entry name" value="2EXR DOMAIN-CONTAINING PROTEIN-RELATED"/>
    <property type="match status" value="1"/>
</dbReference>
<proteinExistence type="predicted"/>
<dbReference type="InterPro" id="IPR056632">
    <property type="entry name" value="DUF7730"/>
</dbReference>
<reference evidence="2" key="1">
    <citation type="submission" date="2023-01" db="EMBL/GenBank/DDBJ databases">
        <authorList>
            <person name="Piombo E."/>
        </authorList>
    </citation>
    <scope>NUCLEOTIDE SEQUENCE</scope>
</reference>
<dbReference type="Pfam" id="PF24864">
    <property type="entry name" value="DUF7730"/>
    <property type="match status" value="1"/>
</dbReference>
<evidence type="ECO:0000313" key="2">
    <source>
        <dbReference type="EMBL" id="CAI6091063.1"/>
    </source>
</evidence>
<gene>
    <name evidence="2" type="ORF">CCHLO57077_00019558</name>
</gene>
<name>A0AA35M5Z2_9HYPO</name>
<dbReference type="AlphaFoldDB" id="A0AA35M5Z2"/>
<evidence type="ECO:0000313" key="3">
    <source>
        <dbReference type="Proteomes" id="UP001160390"/>
    </source>
</evidence>
<dbReference type="Proteomes" id="UP001160390">
    <property type="component" value="Unassembled WGS sequence"/>
</dbReference>
<feature type="domain" description="DUF7730" evidence="1">
    <location>
        <begin position="208"/>
        <end position="284"/>
    </location>
</feature>
<keyword evidence="3" id="KW-1185">Reference proteome</keyword>
<organism evidence="2 3">
    <name type="scientific">Clonostachys chloroleuca</name>
    <dbReference type="NCBI Taxonomy" id="1926264"/>
    <lineage>
        <taxon>Eukaryota</taxon>
        <taxon>Fungi</taxon>
        <taxon>Dikarya</taxon>
        <taxon>Ascomycota</taxon>
        <taxon>Pezizomycotina</taxon>
        <taxon>Sordariomycetes</taxon>
        <taxon>Hypocreomycetidae</taxon>
        <taxon>Hypocreales</taxon>
        <taxon>Bionectriaceae</taxon>
        <taxon>Clonostachys</taxon>
    </lineage>
</organism>
<dbReference type="EMBL" id="CABFNP030001079">
    <property type="protein sequence ID" value="CAI6091063.1"/>
    <property type="molecule type" value="Genomic_DNA"/>
</dbReference>
<evidence type="ECO:0000259" key="1">
    <source>
        <dbReference type="Pfam" id="PF24864"/>
    </source>
</evidence>